<dbReference type="AlphaFoldDB" id="A0A918TJZ4"/>
<dbReference type="EMBL" id="BMXI01000006">
    <property type="protein sequence ID" value="GHC51105.1"/>
    <property type="molecule type" value="Genomic_DNA"/>
</dbReference>
<reference evidence="5" key="2">
    <citation type="submission" date="2020-09" db="EMBL/GenBank/DDBJ databases">
        <authorList>
            <person name="Sun Q."/>
            <person name="Kim S."/>
        </authorList>
    </citation>
    <scope>NUCLEOTIDE SEQUENCE</scope>
    <source>
        <strain evidence="5">KCTC 12988</strain>
    </source>
</reference>
<dbReference type="Proteomes" id="UP000644507">
    <property type="component" value="Unassembled WGS sequence"/>
</dbReference>
<name>A0A918TJZ4_9BACT</name>
<comment type="caution">
    <text evidence="5">The sequence shown here is derived from an EMBL/GenBank/DDBJ whole genome shotgun (WGS) entry which is preliminary data.</text>
</comment>
<feature type="compositionally biased region" description="Low complexity" evidence="4">
    <location>
        <begin position="259"/>
        <end position="277"/>
    </location>
</feature>
<accession>A0A918TJZ4</accession>
<dbReference type="InterPro" id="IPR007346">
    <property type="entry name" value="Endonuclease-I"/>
</dbReference>
<feature type="compositionally biased region" description="Basic and acidic residues" evidence="4">
    <location>
        <begin position="283"/>
        <end position="293"/>
    </location>
</feature>
<dbReference type="PANTHER" id="PTHR33607">
    <property type="entry name" value="ENDONUCLEASE-1"/>
    <property type="match status" value="1"/>
</dbReference>
<dbReference type="InterPro" id="IPR044925">
    <property type="entry name" value="His-Me_finger_sf"/>
</dbReference>
<evidence type="ECO:0000256" key="4">
    <source>
        <dbReference type="SAM" id="MobiDB-lite"/>
    </source>
</evidence>
<evidence type="ECO:0000256" key="3">
    <source>
        <dbReference type="ARBA" id="ARBA00022801"/>
    </source>
</evidence>
<dbReference type="GO" id="GO:0016787">
    <property type="term" value="F:hydrolase activity"/>
    <property type="evidence" value="ECO:0007669"/>
    <property type="project" value="UniProtKB-KW"/>
</dbReference>
<evidence type="ECO:0000256" key="2">
    <source>
        <dbReference type="ARBA" id="ARBA00022722"/>
    </source>
</evidence>
<dbReference type="Pfam" id="PF04231">
    <property type="entry name" value="Endonuclease_1"/>
    <property type="match status" value="1"/>
</dbReference>
<sequence>MFKALVASGLLVAFLPAEPPADYYQATKDQRGEELRQTLHDLIDDHTALEYRDTREAIAAVHEDPENPANLIQIYTRRSVPKVKVDLWNREHLWPRSRGNTDKRGPDDTDLHHVYPSDYDVNGKRASLLFDITQPPRPANFWSMDEDSFQPPAIVVGDIARALFYMAVRYDGSDFQTSDLTLVSADFNGAEMGNLKTLLQWHEADPPDANERRRNDLIFEKFQHNRNPFIDHPEFAGRIWGLEATSPSFPSPDNDDKIPPICAESSSSPSSPHSVPAPTEPTPKSKEPSPVKP</sequence>
<dbReference type="SUPFAM" id="SSF54060">
    <property type="entry name" value="His-Me finger endonucleases"/>
    <property type="match status" value="1"/>
</dbReference>
<dbReference type="GO" id="GO:0004518">
    <property type="term" value="F:nuclease activity"/>
    <property type="evidence" value="ECO:0007669"/>
    <property type="project" value="UniProtKB-KW"/>
</dbReference>
<keyword evidence="2" id="KW-0540">Nuclease</keyword>
<dbReference type="RefSeq" id="WP_189569466.1">
    <property type="nucleotide sequence ID" value="NZ_BMXI01000006.1"/>
</dbReference>
<protein>
    <submittedName>
        <fullName evidence="5">Extracellular ribonuclease</fullName>
    </submittedName>
</protein>
<keyword evidence="3" id="KW-0378">Hydrolase</keyword>
<evidence type="ECO:0000313" key="5">
    <source>
        <dbReference type="EMBL" id="GHC51105.1"/>
    </source>
</evidence>
<reference evidence="5" key="1">
    <citation type="journal article" date="2014" name="Int. J. Syst. Evol. Microbiol.">
        <title>Complete genome sequence of Corynebacterium casei LMG S-19264T (=DSM 44701T), isolated from a smear-ripened cheese.</title>
        <authorList>
            <consortium name="US DOE Joint Genome Institute (JGI-PGF)"/>
            <person name="Walter F."/>
            <person name="Albersmeier A."/>
            <person name="Kalinowski J."/>
            <person name="Ruckert C."/>
        </authorList>
    </citation>
    <scope>NUCLEOTIDE SEQUENCE</scope>
    <source>
        <strain evidence="5">KCTC 12988</strain>
    </source>
</reference>
<evidence type="ECO:0000256" key="1">
    <source>
        <dbReference type="ARBA" id="ARBA00006429"/>
    </source>
</evidence>
<proteinExistence type="inferred from homology"/>
<feature type="region of interest" description="Disordered" evidence="4">
    <location>
        <begin position="245"/>
        <end position="293"/>
    </location>
</feature>
<organism evidence="5 6">
    <name type="scientific">Roseibacillus persicicus</name>
    <dbReference type="NCBI Taxonomy" id="454148"/>
    <lineage>
        <taxon>Bacteria</taxon>
        <taxon>Pseudomonadati</taxon>
        <taxon>Verrucomicrobiota</taxon>
        <taxon>Verrucomicrobiia</taxon>
        <taxon>Verrucomicrobiales</taxon>
        <taxon>Verrucomicrobiaceae</taxon>
        <taxon>Roseibacillus</taxon>
    </lineage>
</organism>
<gene>
    <name evidence="5" type="primary">bsn</name>
    <name evidence="5" type="ORF">GCM10007100_16610</name>
</gene>
<evidence type="ECO:0000313" key="6">
    <source>
        <dbReference type="Proteomes" id="UP000644507"/>
    </source>
</evidence>
<comment type="similarity">
    <text evidence="1">Belongs to the EndA/NucM nuclease family.</text>
</comment>
<dbReference type="PANTHER" id="PTHR33607:SF2">
    <property type="entry name" value="ENDONUCLEASE-1"/>
    <property type="match status" value="1"/>
</dbReference>
<keyword evidence="6" id="KW-1185">Reference proteome</keyword>